<reference evidence="1" key="1">
    <citation type="submission" date="2022-02" db="EMBL/GenBank/DDBJ databases">
        <authorList>
            <person name="Henning P.M."/>
            <person name="McCubbin A.G."/>
            <person name="Shore J.S."/>
        </authorList>
    </citation>
    <scope>NUCLEOTIDE SEQUENCE</scope>
    <source>
        <strain evidence="1">F60SS</strain>
        <tissue evidence="1">Leaves</tissue>
    </source>
</reference>
<accession>A0A9Q0JNU4</accession>
<proteinExistence type="predicted"/>
<dbReference type="Proteomes" id="UP001141552">
    <property type="component" value="Unassembled WGS sequence"/>
</dbReference>
<dbReference type="EMBL" id="JAKUCV010000856">
    <property type="protein sequence ID" value="KAJ4848623.1"/>
    <property type="molecule type" value="Genomic_DNA"/>
</dbReference>
<sequence>MFEGNKMGEVKQSCSHACLGTKSLLLGETIKNLNAELARGTKLKCTKCGLKGADLGCYLKILQEKLTFSLCSGNLQVPMGL</sequence>
<evidence type="ECO:0000313" key="1">
    <source>
        <dbReference type="EMBL" id="KAJ4848623.1"/>
    </source>
</evidence>
<name>A0A9Q0JNU4_9ROSI</name>
<dbReference type="AlphaFoldDB" id="A0A9Q0JNU4"/>
<comment type="caution">
    <text evidence="1">The sequence shown here is derived from an EMBL/GenBank/DDBJ whole genome shotgun (WGS) entry which is preliminary data.</text>
</comment>
<reference evidence="1" key="2">
    <citation type="journal article" date="2023" name="Plants (Basel)">
        <title>Annotation of the Turnera subulata (Passifloraceae) Draft Genome Reveals the S-Locus Evolved after the Divergence of Turneroideae from Passifloroideae in a Stepwise Manner.</title>
        <authorList>
            <person name="Henning P.M."/>
            <person name="Roalson E.H."/>
            <person name="Mir W."/>
            <person name="McCubbin A.G."/>
            <person name="Shore J.S."/>
        </authorList>
    </citation>
    <scope>NUCLEOTIDE SEQUENCE</scope>
    <source>
        <strain evidence="1">F60SS</strain>
    </source>
</reference>
<protein>
    <submittedName>
        <fullName evidence="1">Uncharacterized protein</fullName>
    </submittedName>
</protein>
<gene>
    <name evidence="1" type="ORF">Tsubulata_045649</name>
</gene>
<keyword evidence="2" id="KW-1185">Reference proteome</keyword>
<dbReference type="InterPro" id="IPR013083">
    <property type="entry name" value="Znf_RING/FYVE/PHD"/>
</dbReference>
<dbReference type="OrthoDB" id="2384350at2759"/>
<evidence type="ECO:0000313" key="2">
    <source>
        <dbReference type="Proteomes" id="UP001141552"/>
    </source>
</evidence>
<organism evidence="1 2">
    <name type="scientific">Turnera subulata</name>
    <dbReference type="NCBI Taxonomy" id="218843"/>
    <lineage>
        <taxon>Eukaryota</taxon>
        <taxon>Viridiplantae</taxon>
        <taxon>Streptophyta</taxon>
        <taxon>Embryophyta</taxon>
        <taxon>Tracheophyta</taxon>
        <taxon>Spermatophyta</taxon>
        <taxon>Magnoliopsida</taxon>
        <taxon>eudicotyledons</taxon>
        <taxon>Gunneridae</taxon>
        <taxon>Pentapetalae</taxon>
        <taxon>rosids</taxon>
        <taxon>fabids</taxon>
        <taxon>Malpighiales</taxon>
        <taxon>Passifloraceae</taxon>
        <taxon>Turnera</taxon>
    </lineage>
</organism>
<dbReference type="Gene3D" id="3.30.40.10">
    <property type="entry name" value="Zinc/RING finger domain, C3HC4 (zinc finger)"/>
    <property type="match status" value="1"/>
</dbReference>